<accession>A0A2W5ENP0</accession>
<dbReference type="Pfam" id="PF02550">
    <property type="entry name" value="AcetylCoA_hydro"/>
    <property type="match status" value="1"/>
</dbReference>
<dbReference type="Gene3D" id="3.40.1080.10">
    <property type="entry name" value="Glutaconate Coenzyme A-transferase"/>
    <property type="match status" value="1"/>
</dbReference>
<name>A0A239WC81_9ACTN</name>
<evidence type="ECO:0000313" key="3">
    <source>
        <dbReference type="Proteomes" id="UP000215332"/>
    </source>
</evidence>
<sequence>MSERIANAALRQKVMSADDAAGLIKDGDQIGFGGFTGSGYPKVFPGALAKRIEAAHQRGEKFTVNTLTGASTAPELDGALAGVDGIGWRMPYQSDPTMRSKINDGTSYYTDIHLSESGMMVRQGFFGKVDFAVIEATRITEDGKIVPTSSVGNNSAYCEVADKIIIEVNSWQSEDLEGMHDVYQGFALPPNRKPIPITHPGDRIGTPFLEIDASKVVAIVETDGPDRNSPFKPIDDNSRKIAGFLLDFYGNEVKQGRMPKNLLPLQSGVGNIPNAVLDGLLHSDLEHLTSYTEVIQDGMIDLIDAGKLDVASATAFSLSPDYAHKMNENAAFYRDHIILRPQEISNHPEVIRRLGVIGANGMIEADIYGNVNSTHVMGSRMMNGIGGSGDFTRNAYISAFVSPSTAKNGAISAIVPMVSHVDHTEHDAMVIITEQGIADLRGLAPRQRAPKIIENCAHPDFRPMLQDYYERALRDCKFKHTPHLLGEAYNWHTRFLETGTMQQG</sequence>
<dbReference type="EMBL" id="LT906441">
    <property type="protein sequence ID" value="SNV31680.1"/>
    <property type="molecule type" value="Genomic_DNA"/>
</dbReference>
<dbReference type="Gene3D" id="3.40.1080.20">
    <property type="entry name" value="Acetyl-CoA hydrolase/transferase C-terminal domain"/>
    <property type="match status" value="1"/>
</dbReference>
<dbReference type="GO" id="GO:0006084">
    <property type="term" value="P:acetyl-CoA metabolic process"/>
    <property type="evidence" value="ECO:0007669"/>
    <property type="project" value="InterPro"/>
</dbReference>
<organism evidence="2 3">
    <name type="scientific">Cutibacterium granulosum</name>
    <dbReference type="NCBI Taxonomy" id="33011"/>
    <lineage>
        <taxon>Bacteria</taxon>
        <taxon>Bacillati</taxon>
        <taxon>Actinomycetota</taxon>
        <taxon>Actinomycetes</taxon>
        <taxon>Propionibacteriales</taxon>
        <taxon>Propionibacteriaceae</taxon>
        <taxon>Cutibacterium</taxon>
    </lineage>
</organism>
<dbReference type="InterPro" id="IPR038460">
    <property type="entry name" value="AcetylCoA_hyd_C_sf"/>
</dbReference>
<dbReference type="KEGG" id="cgrn:4412665_00653"/>
<accession>A0A239WC81</accession>
<dbReference type="InterPro" id="IPR037171">
    <property type="entry name" value="NagB/RpiA_transferase-like"/>
</dbReference>
<dbReference type="Gene3D" id="3.30.750.70">
    <property type="entry name" value="4-hydroxybutyrate coenzyme like domains"/>
    <property type="match status" value="1"/>
</dbReference>
<dbReference type="GO" id="GO:0008775">
    <property type="term" value="F:acetate CoA-transferase activity"/>
    <property type="evidence" value="ECO:0007669"/>
    <property type="project" value="InterPro"/>
</dbReference>
<dbReference type="PANTHER" id="PTHR43609:SF1">
    <property type="entry name" value="ACETYL-COA HYDROLASE"/>
    <property type="match status" value="1"/>
</dbReference>
<protein>
    <submittedName>
        <fullName evidence="2">Propionyl-CoA:succinate CoA transferase</fullName>
        <ecNumber evidence="2">2.8.3.-</ecNumber>
    </submittedName>
</protein>
<dbReference type="FunFam" id="3.40.1080.20:FF:000001">
    <property type="entry name" value="Acetyl-CoA hydrolase Ach1"/>
    <property type="match status" value="1"/>
</dbReference>
<dbReference type="Proteomes" id="UP000215332">
    <property type="component" value="Chromosome 1"/>
</dbReference>
<proteinExistence type="inferred from homology"/>
<dbReference type="Pfam" id="PF13336">
    <property type="entry name" value="AcetylCoA_hyd_C"/>
    <property type="match status" value="1"/>
</dbReference>
<dbReference type="NCBIfam" id="TIGR03458">
    <property type="entry name" value="YgfH_subfam"/>
    <property type="match status" value="1"/>
</dbReference>
<dbReference type="GO" id="GO:0006083">
    <property type="term" value="P:acetate metabolic process"/>
    <property type="evidence" value="ECO:0007669"/>
    <property type="project" value="InterPro"/>
</dbReference>
<dbReference type="InterPro" id="IPR026888">
    <property type="entry name" value="AcetylCoA_hyd_C"/>
</dbReference>
<keyword evidence="2" id="KW-0808">Transferase</keyword>
<reference evidence="2 3" key="1">
    <citation type="submission" date="2017-06" db="EMBL/GenBank/DDBJ databases">
        <authorList>
            <consortium name="Pathogen Informatics"/>
        </authorList>
    </citation>
    <scope>NUCLEOTIDE SEQUENCE [LARGE SCALE GENOMIC DNA]</scope>
    <source>
        <strain evidence="2 3">NCTC11865</strain>
    </source>
</reference>
<dbReference type="GeneID" id="85153244"/>
<dbReference type="SUPFAM" id="SSF100950">
    <property type="entry name" value="NagB/RpiA/CoA transferase-like"/>
    <property type="match status" value="2"/>
</dbReference>
<dbReference type="AlphaFoldDB" id="A0A239WC81"/>
<evidence type="ECO:0000256" key="1">
    <source>
        <dbReference type="ARBA" id="ARBA00009632"/>
    </source>
</evidence>
<dbReference type="GO" id="GO:0003986">
    <property type="term" value="F:acetyl-CoA hydrolase activity"/>
    <property type="evidence" value="ECO:0007669"/>
    <property type="project" value="TreeGrafter"/>
</dbReference>
<dbReference type="InterPro" id="IPR046433">
    <property type="entry name" value="ActCoA_hydro"/>
</dbReference>
<evidence type="ECO:0000313" key="2">
    <source>
        <dbReference type="EMBL" id="SNV31680.1"/>
    </source>
</evidence>
<dbReference type="EC" id="2.8.3.-" evidence="2"/>
<dbReference type="PANTHER" id="PTHR43609">
    <property type="entry name" value="ACETYL-COA HYDROLASE"/>
    <property type="match status" value="1"/>
</dbReference>
<comment type="similarity">
    <text evidence="1">Belongs to the acetyl-CoA hydrolase/transferase family.</text>
</comment>
<dbReference type="InterPro" id="IPR017821">
    <property type="entry name" value="Succinate_CoA_transferase"/>
</dbReference>
<dbReference type="RefSeq" id="WP_021106153.1">
    <property type="nucleotide sequence ID" value="NZ_AP026710.1"/>
</dbReference>
<dbReference type="InterPro" id="IPR003702">
    <property type="entry name" value="ActCoA_hydro_N"/>
</dbReference>
<dbReference type="eggNOG" id="COG0427">
    <property type="taxonomic scope" value="Bacteria"/>
</dbReference>
<gene>
    <name evidence="2" type="primary">scpC_1</name>
    <name evidence="2" type="ORF">SAMEA4412665_00653</name>
</gene>